<dbReference type="Gene3D" id="3.90.740.10">
    <property type="entry name" value="Valyl/Leucyl/Isoleucyl-tRNA synthetase, editing domain"/>
    <property type="match status" value="1"/>
</dbReference>
<dbReference type="AlphaFoldDB" id="A0A444VMQ5"/>
<dbReference type="InterPro" id="IPR015413">
    <property type="entry name" value="Methionyl/Leucyl_tRNA_Synth"/>
</dbReference>
<dbReference type="InterPro" id="IPR002300">
    <property type="entry name" value="aa-tRNA-synth_Ia"/>
</dbReference>
<dbReference type="InterPro" id="IPR009008">
    <property type="entry name" value="Val/Leu/Ile-tRNA-synth_edit"/>
</dbReference>
<feature type="domain" description="Leucyl-tRNA synthetase editing" evidence="14">
    <location>
        <begin position="278"/>
        <end position="468"/>
    </location>
</feature>
<feature type="binding site" evidence="9">
    <location>
        <position position="779"/>
    </location>
    <ligand>
        <name>ATP</name>
        <dbReference type="ChEBI" id="CHEBI:30616"/>
    </ligand>
</feature>
<keyword evidence="4 9" id="KW-0547">Nucleotide-binding</keyword>
<dbReference type="InterPro" id="IPR025709">
    <property type="entry name" value="Leu_tRNA-synth_edit"/>
</dbReference>
<dbReference type="EMBL" id="JJMP01000003">
    <property type="protein sequence ID" value="RYC52058.1"/>
    <property type="molecule type" value="Genomic_DNA"/>
</dbReference>
<keyword evidence="3 9" id="KW-0436">Ligase</keyword>
<evidence type="ECO:0000256" key="5">
    <source>
        <dbReference type="ARBA" id="ARBA00022840"/>
    </source>
</evidence>
<proteinExistence type="inferred from homology"/>
<dbReference type="EC" id="6.1.1.4" evidence="9"/>
<gene>
    <name evidence="9" type="primary">leuS</name>
    <name evidence="15" type="ORF">DN53_09235</name>
</gene>
<dbReference type="GO" id="GO:0005829">
    <property type="term" value="C:cytosol"/>
    <property type="evidence" value="ECO:0007669"/>
    <property type="project" value="TreeGrafter"/>
</dbReference>
<evidence type="ECO:0000259" key="12">
    <source>
        <dbReference type="Pfam" id="PF08264"/>
    </source>
</evidence>
<evidence type="ECO:0000313" key="16">
    <source>
        <dbReference type="Proteomes" id="UP000290261"/>
    </source>
</evidence>
<dbReference type="Pfam" id="PF13603">
    <property type="entry name" value="tRNA-synt_1_2"/>
    <property type="match status" value="1"/>
</dbReference>
<dbReference type="GO" id="GO:0005524">
    <property type="term" value="F:ATP binding"/>
    <property type="evidence" value="ECO:0007669"/>
    <property type="project" value="UniProtKB-UniRule"/>
</dbReference>
<evidence type="ECO:0000256" key="8">
    <source>
        <dbReference type="ARBA" id="ARBA00047469"/>
    </source>
</evidence>
<dbReference type="Pfam" id="PF08264">
    <property type="entry name" value="Anticodon_1"/>
    <property type="match status" value="1"/>
</dbReference>
<comment type="similarity">
    <text evidence="1 9 10">Belongs to the class-I aminoacyl-tRNA synthetase family.</text>
</comment>
<dbReference type="InterPro" id="IPR014729">
    <property type="entry name" value="Rossmann-like_a/b/a_fold"/>
</dbReference>
<dbReference type="SUPFAM" id="SSF47323">
    <property type="entry name" value="Anticodon-binding domain of a subclass of class I aminoacyl-tRNA synthetases"/>
    <property type="match status" value="1"/>
</dbReference>
<dbReference type="RefSeq" id="WP_129654043.1">
    <property type="nucleotide sequence ID" value="NZ_ML142908.1"/>
</dbReference>
<dbReference type="Pfam" id="PF00133">
    <property type="entry name" value="tRNA-synt_1"/>
    <property type="match status" value="1"/>
</dbReference>
<dbReference type="PANTHER" id="PTHR43740:SF2">
    <property type="entry name" value="LEUCINE--TRNA LIGASE, MITOCHONDRIAL"/>
    <property type="match status" value="1"/>
</dbReference>
<keyword evidence="2 9" id="KW-0963">Cytoplasm</keyword>
<keyword evidence="7 9" id="KW-0030">Aminoacyl-tRNA synthetase</keyword>
<dbReference type="Gene3D" id="3.40.50.620">
    <property type="entry name" value="HUPs"/>
    <property type="match status" value="2"/>
</dbReference>
<feature type="short sequence motif" description="'KMSKS' region" evidence="9">
    <location>
        <begin position="776"/>
        <end position="780"/>
    </location>
</feature>
<dbReference type="PANTHER" id="PTHR43740">
    <property type="entry name" value="LEUCYL-TRNA SYNTHETASE"/>
    <property type="match status" value="1"/>
</dbReference>
<dbReference type="Pfam" id="PF09334">
    <property type="entry name" value="tRNA-synt_1g"/>
    <property type="match status" value="1"/>
</dbReference>
<evidence type="ECO:0000259" key="13">
    <source>
        <dbReference type="Pfam" id="PF09334"/>
    </source>
</evidence>
<sequence>MNYDFRDIEAKWQKYWAENETFKAINDSDKPKFYALSMFPYPSGAGLHVGHPLGYIATDIYSRYKRHKGFNVLHPMGYDSFGLPAEQYAIQTGQHPAITTENNINRYREQLDRLGFSFDWSREVRTSNPGYYKWTQWIFIQLFNSWYNKKSDKAEAIESLISVFEKEGNTTVEAVCDEDTPSFGAAEWNAFSEKEKQGILLKYRLTYLADTEVNWCPALGTVLANDEIVNGVSERGGHPVIRKKMTQWSMRITAYAQRLLDGLNKIDWPQPLKDSQTNWIGRSEGASVTFNVIPNEGVTSSAVEKPDTIEVFTTRPDTIFGVSFMTLAPEHDLVGKITTPEQKAEVEAYVEATAKRSERDRMADVKTISGVFTGAYAEHPFTKEPVPVWIGDYVLASYGTGAVMAVPCGDQRDYDFAKHYHIAIPNIFEGVDISEEAFADKATTIIANSDFLNGLSYKEATKKVIAELEKIGHGVGKINYRLRDAVFSRQRYWGEPFPVYYVDGMPQMIALEHLPLELPEVEKYLPTETGEPPLGNATTWAWDAKNNKVVSNEMLKQVQHDGHSELDSESHEGVYPLELNTMPGWAGSSQYFNRYMDPRNDEAIFSPEAIGYWQDVDLYIGGSEHATGHLLYSRFWQKFMFDRGYVPKDEYAQKLINQGMITGTSAFVYRWTKKHNGQPVFISKGIIEKAIKEKGFIYDYSSVLDEMFSDLLSKKGGRKITETSWKQFDAIHADVSLVNASDELDVEAFKKWQPEYKDAEFILEDGKYIVGREVEKMSKSKYNVVNPDAICEEYGADSLRLYEMFLGPLEQSKPWNTAGITGVHSFLKKLWRLFGVIEDKEPTADNLKTLHKTIKKVEEDIENFSFNTSVSTFMICVNELTAQKCTSKAIFEQLAILVSPYAPHIAEELWERLGHAESIAEAPFPKFEQKYLVESSKEYPISFNGKMRFKLELPLDMGKEEIEAAVLAHEKTQEQLQGRTPKKVIVVPGKIVNIVG</sequence>
<evidence type="ECO:0000256" key="4">
    <source>
        <dbReference type="ARBA" id="ARBA00022741"/>
    </source>
</evidence>
<dbReference type="FunFam" id="3.40.50.620:FF:000056">
    <property type="entry name" value="Leucine--tRNA ligase"/>
    <property type="match status" value="1"/>
</dbReference>
<evidence type="ECO:0000256" key="6">
    <source>
        <dbReference type="ARBA" id="ARBA00022917"/>
    </source>
</evidence>
<evidence type="ECO:0000259" key="14">
    <source>
        <dbReference type="Pfam" id="PF13603"/>
    </source>
</evidence>
<keyword evidence="5 9" id="KW-0067">ATP-binding</keyword>
<evidence type="ECO:0000256" key="7">
    <source>
        <dbReference type="ARBA" id="ARBA00023146"/>
    </source>
</evidence>
<keyword evidence="16" id="KW-1185">Reference proteome</keyword>
<evidence type="ECO:0000313" key="15">
    <source>
        <dbReference type="EMBL" id="RYC52058.1"/>
    </source>
</evidence>
<feature type="domain" description="Methionyl/Valyl/Leucyl/Isoleucyl-tRNA synthetase anticodon-binding" evidence="12">
    <location>
        <begin position="847"/>
        <end position="957"/>
    </location>
</feature>
<evidence type="ECO:0000256" key="9">
    <source>
        <dbReference type="HAMAP-Rule" id="MF_00049"/>
    </source>
</evidence>
<name>A0A444VMQ5_9FLAO</name>
<dbReference type="InterPro" id="IPR002302">
    <property type="entry name" value="Leu-tRNA-ligase"/>
</dbReference>
<dbReference type="Proteomes" id="UP000290261">
    <property type="component" value="Unassembled WGS sequence"/>
</dbReference>
<feature type="domain" description="Methionyl/Leucyl tRNA synthetase" evidence="13">
    <location>
        <begin position="38"/>
        <end position="145"/>
    </location>
</feature>
<reference evidence="15 16" key="1">
    <citation type="submission" date="2014-04" db="EMBL/GenBank/DDBJ databases">
        <title>Whole genome of Muricauda olearia.</title>
        <authorList>
            <person name="Zhang X.-H."/>
            <person name="Tang K."/>
        </authorList>
    </citation>
    <scope>NUCLEOTIDE SEQUENCE [LARGE SCALE GENOMIC DNA]</scope>
    <source>
        <strain evidence="15 16">Th120</strain>
    </source>
</reference>
<dbReference type="FunFam" id="3.40.50.620:FF:000060">
    <property type="entry name" value="Leucine--tRNA ligase"/>
    <property type="match status" value="1"/>
</dbReference>
<keyword evidence="6 9" id="KW-0648">Protein biosynthesis</keyword>
<evidence type="ECO:0000256" key="10">
    <source>
        <dbReference type="RuleBase" id="RU363035"/>
    </source>
</evidence>
<organism evidence="15 16">
    <name type="scientific">Flagellimonas olearia</name>
    <dbReference type="NCBI Taxonomy" id="552546"/>
    <lineage>
        <taxon>Bacteria</taxon>
        <taxon>Pseudomonadati</taxon>
        <taxon>Bacteroidota</taxon>
        <taxon>Flavobacteriia</taxon>
        <taxon>Flavobacteriales</taxon>
        <taxon>Flavobacteriaceae</taxon>
        <taxon>Flagellimonas</taxon>
    </lineage>
</organism>
<evidence type="ECO:0000256" key="1">
    <source>
        <dbReference type="ARBA" id="ARBA00005594"/>
    </source>
</evidence>
<evidence type="ECO:0000259" key="11">
    <source>
        <dbReference type="Pfam" id="PF00133"/>
    </source>
</evidence>
<dbReference type="PROSITE" id="PS00178">
    <property type="entry name" value="AA_TRNA_LIGASE_I"/>
    <property type="match status" value="1"/>
</dbReference>
<dbReference type="GO" id="GO:0006429">
    <property type="term" value="P:leucyl-tRNA aminoacylation"/>
    <property type="evidence" value="ECO:0007669"/>
    <property type="project" value="UniProtKB-UniRule"/>
</dbReference>
<dbReference type="FunFam" id="1.10.730.10:FF:000011">
    <property type="entry name" value="Leucine--tRNA ligase chloroplastic/mitochondrial"/>
    <property type="match status" value="1"/>
</dbReference>
<dbReference type="HAMAP" id="MF_00049_B">
    <property type="entry name" value="Leu_tRNA_synth_B"/>
    <property type="match status" value="1"/>
</dbReference>
<dbReference type="Gene3D" id="1.10.730.10">
    <property type="entry name" value="Isoleucyl-tRNA Synthetase, Domain 1"/>
    <property type="match status" value="1"/>
</dbReference>
<accession>A0A444VMQ5</accession>
<dbReference type="SUPFAM" id="SSF50677">
    <property type="entry name" value="ValRS/IleRS/LeuRS editing domain"/>
    <property type="match status" value="1"/>
</dbReference>
<comment type="catalytic activity">
    <reaction evidence="8 9">
        <text>tRNA(Leu) + L-leucine + ATP = L-leucyl-tRNA(Leu) + AMP + diphosphate</text>
        <dbReference type="Rhea" id="RHEA:11688"/>
        <dbReference type="Rhea" id="RHEA-COMP:9613"/>
        <dbReference type="Rhea" id="RHEA-COMP:9622"/>
        <dbReference type="ChEBI" id="CHEBI:30616"/>
        <dbReference type="ChEBI" id="CHEBI:33019"/>
        <dbReference type="ChEBI" id="CHEBI:57427"/>
        <dbReference type="ChEBI" id="CHEBI:78442"/>
        <dbReference type="ChEBI" id="CHEBI:78494"/>
        <dbReference type="ChEBI" id="CHEBI:456215"/>
        <dbReference type="EC" id="6.1.1.4"/>
    </reaction>
</comment>
<comment type="subcellular location">
    <subcellularLocation>
        <location evidence="9">Cytoplasm</location>
    </subcellularLocation>
</comment>
<evidence type="ECO:0000256" key="2">
    <source>
        <dbReference type="ARBA" id="ARBA00022490"/>
    </source>
</evidence>
<dbReference type="SUPFAM" id="SSF52374">
    <property type="entry name" value="Nucleotidylyl transferase"/>
    <property type="match status" value="1"/>
</dbReference>
<dbReference type="GO" id="GO:0004823">
    <property type="term" value="F:leucine-tRNA ligase activity"/>
    <property type="evidence" value="ECO:0007669"/>
    <property type="project" value="UniProtKB-UniRule"/>
</dbReference>
<dbReference type="InterPro" id="IPR009080">
    <property type="entry name" value="tRNAsynth_Ia_anticodon-bd"/>
</dbReference>
<dbReference type="CDD" id="cd07958">
    <property type="entry name" value="Anticodon_Ia_Leu_BEm"/>
    <property type="match status" value="1"/>
</dbReference>
<dbReference type="InterPro" id="IPR001412">
    <property type="entry name" value="aa-tRNA-synth_I_CS"/>
</dbReference>
<evidence type="ECO:0000256" key="3">
    <source>
        <dbReference type="ARBA" id="ARBA00022598"/>
    </source>
</evidence>
<dbReference type="GO" id="GO:0002161">
    <property type="term" value="F:aminoacyl-tRNA deacylase activity"/>
    <property type="evidence" value="ECO:0007669"/>
    <property type="project" value="InterPro"/>
</dbReference>
<comment type="caution">
    <text evidence="9">Lacks conserved residue(s) required for the propagation of feature annotation.</text>
</comment>
<comment type="caution">
    <text evidence="15">The sequence shown here is derived from an EMBL/GenBank/DDBJ whole genome shotgun (WGS) entry which is preliminary data.</text>
</comment>
<protein>
    <recommendedName>
        <fullName evidence="9">Leucine--tRNA ligase</fullName>
        <ecNumber evidence="9">6.1.1.4</ecNumber>
    </recommendedName>
    <alternativeName>
        <fullName evidence="9">Leucyl-tRNA synthetase</fullName>
        <shortName evidence="9">LeuRS</shortName>
    </alternativeName>
</protein>
<dbReference type="InterPro" id="IPR013155">
    <property type="entry name" value="M/V/L/I-tRNA-synth_anticd-bd"/>
</dbReference>
<dbReference type="PRINTS" id="PR00985">
    <property type="entry name" value="TRNASYNTHLEU"/>
</dbReference>
<feature type="domain" description="Aminoacyl-tRNA synthetase class Ia" evidence="11">
    <location>
        <begin position="771"/>
        <end position="802"/>
    </location>
</feature>